<comment type="caution">
    <text evidence="7">The sequence shown here is derived from an EMBL/GenBank/DDBJ whole genome shotgun (WGS) entry which is preliminary data.</text>
</comment>
<evidence type="ECO:0000256" key="2">
    <source>
        <dbReference type="ARBA" id="ARBA00022490"/>
    </source>
</evidence>
<dbReference type="PIRSF" id="PIRSF038038">
    <property type="entry name" value="SMN_Gemin2"/>
    <property type="match status" value="1"/>
</dbReference>
<dbReference type="InterPro" id="IPR017364">
    <property type="entry name" value="GEMIN2"/>
</dbReference>
<dbReference type="PANTHER" id="PTHR12794:SF0">
    <property type="entry name" value="GEM-ASSOCIATED PROTEIN 2"/>
    <property type="match status" value="1"/>
</dbReference>
<reference evidence="7" key="2">
    <citation type="journal article" date="2023" name="Commun. Biol.">
        <title>Intrasexual cuticular hydrocarbon dimorphism in a wasp sheds light on hydrocarbon biosynthesis genes in Hymenoptera.</title>
        <authorList>
            <person name="Moris V.C."/>
            <person name="Podsiadlowski L."/>
            <person name="Martin S."/>
            <person name="Oeyen J.P."/>
            <person name="Donath A."/>
            <person name="Petersen M."/>
            <person name="Wilbrandt J."/>
            <person name="Misof B."/>
            <person name="Liedtke D."/>
            <person name="Thamm M."/>
            <person name="Scheiner R."/>
            <person name="Schmitt T."/>
            <person name="Niehuis O."/>
        </authorList>
    </citation>
    <scope>NUCLEOTIDE SEQUENCE</scope>
    <source>
        <strain evidence="7">GBR_01_08_01A</strain>
    </source>
</reference>
<gene>
    <name evidence="7" type="ORF">KPH14_004474</name>
</gene>
<keyword evidence="8" id="KW-1185">Reference proteome</keyword>
<organism evidence="7 8">
    <name type="scientific">Odynerus spinipes</name>
    <dbReference type="NCBI Taxonomy" id="1348599"/>
    <lineage>
        <taxon>Eukaryota</taxon>
        <taxon>Metazoa</taxon>
        <taxon>Ecdysozoa</taxon>
        <taxon>Arthropoda</taxon>
        <taxon>Hexapoda</taxon>
        <taxon>Insecta</taxon>
        <taxon>Pterygota</taxon>
        <taxon>Neoptera</taxon>
        <taxon>Endopterygota</taxon>
        <taxon>Hymenoptera</taxon>
        <taxon>Apocrita</taxon>
        <taxon>Aculeata</taxon>
        <taxon>Vespoidea</taxon>
        <taxon>Vespidae</taxon>
        <taxon>Eumeninae</taxon>
        <taxon>Odynerus</taxon>
    </lineage>
</organism>
<keyword evidence="4" id="KW-0508">mRNA splicing</keyword>
<dbReference type="PANTHER" id="PTHR12794">
    <property type="entry name" value="GEMIN2"/>
    <property type="match status" value="1"/>
</dbReference>
<comment type="similarity">
    <text evidence="5">Belongs to the gemin-2 family.</text>
</comment>
<protein>
    <recommendedName>
        <fullName evidence="6">Gem-associated protein 2</fullName>
    </recommendedName>
</protein>
<evidence type="ECO:0000256" key="4">
    <source>
        <dbReference type="ARBA" id="ARBA00023187"/>
    </source>
</evidence>
<dbReference type="AlphaFoldDB" id="A0AAD9RYZ0"/>
<evidence type="ECO:0000313" key="7">
    <source>
        <dbReference type="EMBL" id="KAK2588491.1"/>
    </source>
</evidence>
<accession>A0AAD9RYZ0</accession>
<evidence type="ECO:0000256" key="6">
    <source>
        <dbReference type="ARBA" id="ARBA00047179"/>
    </source>
</evidence>
<reference evidence="7" key="1">
    <citation type="submission" date="2021-08" db="EMBL/GenBank/DDBJ databases">
        <authorList>
            <person name="Misof B."/>
            <person name="Oliver O."/>
            <person name="Podsiadlowski L."/>
            <person name="Donath A."/>
            <person name="Peters R."/>
            <person name="Mayer C."/>
            <person name="Rust J."/>
            <person name="Gunkel S."/>
            <person name="Lesny P."/>
            <person name="Martin S."/>
            <person name="Oeyen J.P."/>
            <person name="Petersen M."/>
            <person name="Panagiotis P."/>
            <person name="Wilbrandt J."/>
            <person name="Tanja T."/>
        </authorList>
    </citation>
    <scope>NUCLEOTIDE SEQUENCE</scope>
    <source>
        <strain evidence="7">GBR_01_08_01A</strain>
        <tissue evidence="7">Thorax + abdomen</tissue>
    </source>
</reference>
<evidence type="ECO:0000313" key="8">
    <source>
        <dbReference type="Proteomes" id="UP001258017"/>
    </source>
</evidence>
<dbReference type="Pfam" id="PF04938">
    <property type="entry name" value="SIP1"/>
    <property type="match status" value="1"/>
</dbReference>
<dbReference type="Proteomes" id="UP001258017">
    <property type="component" value="Unassembled WGS sequence"/>
</dbReference>
<comment type="subcellular location">
    <subcellularLocation>
        <location evidence="1">Cytoplasm</location>
    </subcellularLocation>
</comment>
<proteinExistence type="inferred from homology"/>
<evidence type="ECO:0000256" key="1">
    <source>
        <dbReference type="ARBA" id="ARBA00004496"/>
    </source>
</evidence>
<dbReference type="GO" id="GO:0032797">
    <property type="term" value="C:SMN complex"/>
    <property type="evidence" value="ECO:0007669"/>
    <property type="project" value="TreeGrafter"/>
</dbReference>
<dbReference type="GO" id="GO:0005681">
    <property type="term" value="C:spliceosomal complex"/>
    <property type="evidence" value="ECO:0007669"/>
    <property type="project" value="InterPro"/>
</dbReference>
<dbReference type="InterPro" id="IPR035426">
    <property type="entry name" value="Gemin2/Brr1"/>
</dbReference>
<evidence type="ECO:0000256" key="3">
    <source>
        <dbReference type="ARBA" id="ARBA00022664"/>
    </source>
</evidence>
<keyword evidence="3" id="KW-0507">mRNA processing</keyword>
<dbReference type="EMBL" id="JAIFRP010000006">
    <property type="protein sequence ID" value="KAK2588491.1"/>
    <property type="molecule type" value="Genomic_DNA"/>
</dbReference>
<dbReference type="Gene3D" id="1.20.58.1070">
    <property type="match status" value="1"/>
</dbReference>
<evidence type="ECO:0000256" key="5">
    <source>
        <dbReference type="ARBA" id="ARBA00025758"/>
    </source>
</evidence>
<name>A0AAD9RYZ0_9HYME</name>
<sequence>IYVCKSSLEATKMDPLKKPALYVGDIDMNELDLQQPPTSGEDYIKRVVLEAKQYADVVVADIDPEHLRTPTIDIEPLPGCVEAPPLLSPTIEWQQRQVVDFSDLRLYVGQLKDQIQTSKHKWKSQQISLPSIDDRCGWITYCCEKRSDDDEIYSPTLKIMFHMNQPLVEQVLEYLVELVQTQGKIEYRLGQWLYALLVVLELPLNPDMCSCLRSLARACSVIRANSKKLEEHEIGALNLFICLVARYFRQMDLADP</sequence>
<dbReference type="GO" id="GO:0000387">
    <property type="term" value="P:spliceosomal snRNP assembly"/>
    <property type="evidence" value="ECO:0007669"/>
    <property type="project" value="InterPro"/>
</dbReference>
<feature type="non-terminal residue" evidence="7">
    <location>
        <position position="256"/>
    </location>
</feature>
<dbReference type="GO" id="GO:0000245">
    <property type="term" value="P:spliceosomal complex assembly"/>
    <property type="evidence" value="ECO:0007669"/>
    <property type="project" value="InterPro"/>
</dbReference>
<keyword evidence="2" id="KW-0963">Cytoplasm</keyword>